<reference evidence="1 2" key="1">
    <citation type="submission" date="2023-01" db="EMBL/GenBank/DDBJ databases">
        <authorList>
            <person name="Whitehead M."/>
        </authorList>
    </citation>
    <scope>NUCLEOTIDE SEQUENCE [LARGE SCALE GENOMIC DNA]</scope>
</reference>
<proteinExistence type="predicted"/>
<protein>
    <submittedName>
        <fullName evidence="1">Uncharacterized protein</fullName>
    </submittedName>
</protein>
<gene>
    <name evidence="1" type="ORF">MEUPH1_LOCUS26198</name>
</gene>
<dbReference type="Proteomes" id="UP001160148">
    <property type="component" value="Unassembled WGS sequence"/>
</dbReference>
<dbReference type="EMBL" id="CARXXK010001029">
    <property type="protein sequence ID" value="CAI6372306.1"/>
    <property type="molecule type" value="Genomic_DNA"/>
</dbReference>
<name>A0AAV0XYL9_9HEMI</name>
<evidence type="ECO:0000313" key="1">
    <source>
        <dbReference type="EMBL" id="CAI6372306.1"/>
    </source>
</evidence>
<organism evidence="1 2">
    <name type="scientific">Macrosiphum euphorbiae</name>
    <name type="common">potato aphid</name>
    <dbReference type="NCBI Taxonomy" id="13131"/>
    <lineage>
        <taxon>Eukaryota</taxon>
        <taxon>Metazoa</taxon>
        <taxon>Ecdysozoa</taxon>
        <taxon>Arthropoda</taxon>
        <taxon>Hexapoda</taxon>
        <taxon>Insecta</taxon>
        <taxon>Pterygota</taxon>
        <taxon>Neoptera</taxon>
        <taxon>Paraneoptera</taxon>
        <taxon>Hemiptera</taxon>
        <taxon>Sternorrhyncha</taxon>
        <taxon>Aphidomorpha</taxon>
        <taxon>Aphidoidea</taxon>
        <taxon>Aphididae</taxon>
        <taxon>Macrosiphini</taxon>
        <taxon>Macrosiphum</taxon>
    </lineage>
</organism>
<accession>A0AAV0XYL9</accession>
<sequence length="175" mass="20541">MRNRLCGVVINDAIYNTEGANKINRSQFSKIAKGIEELFPSESEFVYFIPYFREGNKVSPNRGKLYDKYCNIKREINKTNTAFKQNLCNKDDAVFTNEDEILDSINWLKHNIDPEITLYKLWAETASYRLQKQSNDKNNLKYPALKNSKGHILIDMDFDNLYPQKNQNLIQKFDI</sequence>
<keyword evidence="2" id="KW-1185">Reference proteome</keyword>
<dbReference type="AlphaFoldDB" id="A0AAV0XYL9"/>
<evidence type="ECO:0000313" key="2">
    <source>
        <dbReference type="Proteomes" id="UP001160148"/>
    </source>
</evidence>
<comment type="caution">
    <text evidence="1">The sequence shown here is derived from an EMBL/GenBank/DDBJ whole genome shotgun (WGS) entry which is preliminary data.</text>
</comment>